<proteinExistence type="predicted"/>
<gene>
    <name evidence="1" type="ORF">O6H91_15G013200</name>
</gene>
<keyword evidence="2" id="KW-1185">Reference proteome</keyword>
<comment type="caution">
    <text evidence="1">The sequence shown here is derived from an EMBL/GenBank/DDBJ whole genome shotgun (WGS) entry which is preliminary data.</text>
</comment>
<dbReference type="EMBL" id="CM055106">
    <property type="protein sequence ID" value="KAJ7528673.1"/>
    <property type="molecule type" value="Genomic_DNA"/>
</dbReference>
<accession>A0ACC2BFS9</accession>
<protein>
    <submittedName>
        <fullName evidence="1">Uncharacterized protein</fullName>
    </submittedName>
</protein>
<evidence type="ECO:0000313" key="1">
    <source>
        <dbReference type="EMBL" id="KAJ7528673.1"/>
    </source>
</evidence>
<name>A0ACC2BFS9_DIPCM</name>
<dbReference type="Proteomes" id="UP001162992">
    <property type="component" value="Chromosome 15"/>
</dbReference>
<evidence type="ECO:0000313" key="2">
    <source>
        <dbReference type="Proteomes" id="UP001162992"/>
    </source>
</evidence>
<sequence>MHPCIGLFLKQRSYCRPSYISLLACSLQFLNSVLSHEGQTLSPTRRISSGTSASSLPQLIQEFAGLQLKNGHIHTQRWQGCQSPASSRHHSNALQRGKLQHPCHSMAVGELSKESTAYLCNPPTRDMIIKPRHRFVDASGLVSAPFLDQWIFPRCHLVELVQNLSSVFGQDPPLYSRPASPRPPHPSRRGTMLQVA</sequence>
<reference evidence="2" key="1">
    <citation type="journal article" date="2024" name="Proc. Natl. Acad. Sci. U.S.A.">
        <title>Extraordinary preservation of gene collinearity over three hundred million years revealed in homosporous lycophytes.</title>
        <authorList>
            <person name="Li C."/>
            <person name="Wickell D."/>
            <person name="Kuo L.Y."/>
            <person name="Chen X."/>
            <person name="Nie B."/>
            <person name="Liao X."/>
            <person name="Peng D."/>
            <person name="Ji J."/>
            <person name="Jenkins J."/>
            <person name="Williams M."/>
            <person name="Shu S."/>
            <person name="Plott C."/>
            <person name="Barry K."/>
            <person name="Rajasekar S."/>
            <person name="Grimwood J."/>
            <person name="Han X."/>
            <person name="Sun S."/>
            <person name="Hou Z."/>
            <person name="He W."/>
            <person name="Dai G."/>
            <person name="Sun C."/>
            <person name="Schmutz J."/>
            <person name="Leebens-Mack J.H."/>
            <person name="Li F.W."/>
            <person name="Wang L."/>
        </authorList>
    </citation>
    <scope>NUCLEOTIDE SEQUENCE [LARGE SCALE GENOMIC DNA]</scope>
    <source>
        <strain evidence="2">cv. PW_Plant_1</strain>
    </source>
</reference>
<organism evidence="1 2">
    <name type="scientific">Diphasiastrum complanatum</name>
    <name type="common">Issler's clubmoss</name>
    <name type="synonym">Lycopodium complanatum</name>
    <dbReference type="NCBI Taxonomy" id="34168"/>
    <lineage>
        <taxon>Eukaryota</taxon>
        <taxon>Viridiplantae</taxon>
        <taxon>Streptophyta</taxon>
        <taxon>Embryophyta</taxon>
        <taxon>Tracheophyta</taxon>
        <taxon>Lycopodiopsida</taxon>
        <taxon>Lycopodiales</taxon>
        <taxon>Lycopodiaceae</taxon>
        <taxon>Lycopodioideae</taxon>
        <taxon>Diphasiastrum</taxon>
    </lineage>
</organism>